<dbReference type="PANTHER" id="PTHR21013">
    <property type="entry name" value="ATP SYNTHASE MITOCHONDRIAL F1 COMPLEX ASSEMBLY FACTOR 2/ATP12 PROTEIN, MITOCHONDRIAL PRECURSOR"/>
    <property type="match status" value="1"/>
</dbReference>
<dbReference type="Gene3D" id="1.10.3580.10">
    <property type="entry name" value="ATP12 ATPase"/>
    <property type="match status" value="1"/>
</dbReference>
<dbReference type="GO" id="GO:0033615">
    <property type="term" value="P:mitochondrial proton-transporting ATP synthase complex assembly"/>
    <property type="evidence" value="ECO:0007669"/>
    <property type="project" value="EnsemblFungi"/>
</dbReference>
<evidence type="ECO:0000313" key="7">
    <source>
        <dbReference type="Proteomes" id="UP000094285"/>
    </source>
</evidence>
<name>A0A1E4SD39_9ASCO</name>
<dbReference type="GeneID" id="30982181"/>
<dbReference type="GO" id="GO:0005759">
    <property type="term" value="C:mitochondrial matrix"/>
    <property type="evidence" value="ECO:0007669"/>
    <property type="project" value="EnsemblFungi"/>
</dbReference>
<dbReference type="Proteomes" id="UP000094285">
    <property type="component" value="Unassembled WGS sequence"/>
</dbReference>
<dbReference type="AlphaFoldDB" id="A0A1E4SD39"/>
<keyword evidence="3" id="KW-0809">Transit peptide</keyword>
<organism evidence="6 7">
    <name type="scientific">Suhomyces tanzawaensis NRRL Y-17324</name>
    <dbReference type="NCBI Taxonomy" id="984487"/>
    <lineage>
        <taxon>Eukaryota</taxon>
        <taxon>Fungi</taxon>
        <taxon>Dikarya</taxon>
        <taxon>Ascomycota</taxon>
        <taxon>Saccharomycotina</taxon>
        <taxon>Pichiomycetes</taxon>
        <taxon>Debaryomycetaceae</taxon>
        <taxon>Suhomyces</taxon>
    </lineage>
</organism>
<evidence type="ECO:0000256" key="5">
    <source>
        <dbReference type="ARBA" id="ARBA00023186"/>
    </source>
</evidence>
<accession>A0A1E4SD39</accession>
<comment type="subcellular location">
    <subcellularLocation>
        <location evidence="1">Mitochondrion</location>
    </subcellularLocation>
</comment>
<dbReference type="SUPFAM" id="SSF160909">
    <property type="entry name" value="ATP12-like"/>
    <property type="match status" value="1"/>
</dbReference>
<dbReference type="Gene3D" id="3.30.2180.10">
    <property type="entry name" value="ATP12-like"/>
    <property type="match status" value="1"/>
</dbReference>
<sequence length="359" mass="40740">MLRLTFRNVPCRANRSIPSTLARSLSVSKRYLATDGSVKSFIPKVQTFGDKTIENNLKTDTNRLSKTLAKFWEKVDTVHTDGKYEVQLDGKALRTPAGFPLALPESKKQLAYLVAHEWANLPNLKIQTSSLPLTSIVSRAIDLQMINENNDQVTEETIVKVGNLEDVKVNMLRYLDTDTCLIFAPKSEYEGRFRARQDELYLPLIAEYEDFFTHYARKNNLLPDPCSKITLEYLDTEVDGLRGNKQTLLTQNVVFHWLGQIPVADLVALEKAILTTKSFLCGVSLLRSHSTDPEVIDNVYQINKSSPDSHFFTTVDDLVELGNLEIIFQTARWGEVDDTHDVDKEDWLRNLTSAAILCR</sequence>
<evidence type="ECO:0000256" key="2">
    <source>
        <dbReference type="ARBA" id="ARBA00008231"/>
    </source>
</evidence>
<dbReference type="RefSeq" id="XP_020062552.1">
    <property type="nucleotide sequence ID" value="XM_020208044.1"/>
</dbReference>
<evidence type="ECO:0000256" key="4">
    <source>
        <dbReference type="ARBA" id="ARBA00023128"/>
    </source>
</evidence>
<reference evidence="7" key="1">
    <citation type="submission" date="2016-05" db="EMBL/GenBank/DDBJ databases">
        <title>Comparative genomics of biotechnologically important yeasts.</title>
        <authorList>
            <consortium name="DOE Joint Genome Institute"/>
            <person name="Riley R."/>
            <person name="Haridas S."/>
            <person name="Wolfe K.H."/>
            <person name="Lopes M.R."/>
            <person name="Hittinger C.T."/>
            <person name="Goker M."/>
            <person name="Salamov A."/>
            <person name="Wisecaver J."/>
            <person name="Long T.M."/>
            <person name="Aerts A.L."/>
            <person name="Barry K."/>
            <person name="Choi C."/>
            <person name="Clum A."/>
            <person name="Coughlan A.Y."/>
            <person name="Deshpande S."/>
            <person name="Douglass A.P."/>
            <person name="Hanson S.J."/>
            <person name="Klenk H.-P."/>
            <person name="Labutti K."/>
            <person name="Lapidus A."/>
            <person name="Lindquist E."/>
            <person name="Lipzen A."/>
            <person name="Meier-Kolthoff J.P."/>
            <person name="Ohm R.A."/>
            <person name="Otillar R.P."/>
            <person name="Pangilinan J."/>
            <person name="Peng Y."/>
            <person name="Rokas A."/>
            <person name="Rosa C.A."/>
            <person name="Scheuner C."/>
            <person name="Sibirny A.A."/>
            <person name="Slot J.C."/>
            <person name="Stielow J.B."/>
            <person name="Sun H."/>
            <person name="Kurtzman C.P."/>
            <person name="Blackwell M."/>
            <person name="Grigoriev I.V."/>
            <person name="Jeffries T.W."/>
        </authorList>
    </citation>
    <scope>NUCLEOTIDE SEQUENCE [LARGE SCALE GENOMIC DNA]</scope>
    <source>
        <strain evidence="7">NRRL Y-17324</strain>
    </source>
</reference>
<dbReference type="InterPro" id="IPR011419">
    <property type="entry name" value="ATP12_ATP_synth-F1-assembly"/>
</dbReference>
<protein>
    <submittedName>
        <fullName evidence="6">ATP12-domain-containing protein</fullName>
    </submittedName>
</protein>
<dbReference type="InterPro" id="IPR023335">
    <property type="entry name" value="ATP12_ortho_dom_sf"/>
</dbReference>
<dbReference type="GO" id="GO:0019904">
    <property type="term" value="F:protein domain specific binding"/>
    <property type="evidence" value="ECO:0007669"/>
    <property type="project" value="EnsemblFungi"/>
</dbReference>
<proteinExistence type="inferred from homology"/>
<evidence type="ECO:0000313" key="6">
    <source>
        <dbReference type="EMBL" id="ODV77430.1"/>
    </source>
</evidence>
<keyword evidence="4" id="KW-0496">Mitochondrion</keyword>
<dbReference type="PANTHER" id="PTHR21013:SF10">
    <property type="entry name" value="ATP SYNTHASE MITOCHONDRIAL F1 COMPLEX ASSEMBLY FACTOR 2"/>
    <property type="match status" value="1"/>
</dbReference>
<dbReference type="InterPro" id="IPR042272">
    <property type="entry name" value="ATP12_ATP_synth-F1-assembly_N"/>
</dbReference>
<dbReference type="OrthoDB" id="5322896at2759"/>
<keyword evidence="5" id="KW-0143">Chaperone</keyword>
<comment type="similarity">
    <text evidence="2">Belongs to the ATP12 family.</text>
</comment>
<dbReference type="STRING" id="984487.A0A1E4SD39"/>
<gene>
    <name evidence="6" type="ORF">CANTADRAFT_27254</name>
</gene>
<dbReference type="EMBL" id="KV453915">
    <property type="protein sequence ID" value="ODV77430.1"/>
    <property type="molecule type" value="Genomic_DNA"/>
</dbReference>
<evidence type="ECO:0000256" key="3">
    <source>
        <dbReference type="ARBA" id="ARBA00022946"/>
    </source>
</evidence>
<evidence type="ECO:0000256" key="1">
    <source>
        <dbReference type="ARBA" id="ARBA00004173"/>
    </source>
</evidence>
<keyword evidence="7" id="KW-1185">Reference proteome</keyword>
<dbReference type="Pfam" id="PF07542">
    <property type="entry name" value="ATP12"/>
    <property type="match status" value="1"/>
</dbReference>